<dbReference type="RefSeq" id="WP_404315543.1">
    <property type="nucleotide sequence ID" value="NZ_JAUIYO010000002.1"/>
</dbReference>
<comment type="caution">
    <text evidence="2">The sequence shown here is derived from an EMBL/GenBank/DDBJ whole genome shotgun (WGS) entry which is preliminary data.</text>
</comment>
<organism evidence="2 3">
    <name type="scientific">Bacillus lumedeiriae</name>
    <dbReference type="NCBI Taxonomy" id="3058829"/>
    <lineage>
        <taxon>Bacteria</taxon>
        <taxon>Bacillati</taxon>
        <taxon>Bacillota</taxon>
        <taxon>Bacilli</taxon>
        <taxon>Bacillales</taxon>
        <taxon>Bacillaceae</taxon>
        <taxon>Bacillus</taxon>
    </lineage>
</organism>
<reference evidence="2 3" key="1">
    <citation type="submission" date="2023-07" db="EMBL/GenBank/DDBJ databases">
        <title>Bacillus lucianemedeirus sp. nov, a new species isolated from an immunobiological production facility.</title>
        <authorList>
            <person name="Costa L.V."/>
            <person name="Miranda R.V.S.L."/>
            <person name="Brandao M.L.L."/>
            <person name="Reis C.M.F."/>
            <person name="Frazao A.M."/>
            <person name="Cruz F.V."/>
            <person name="Baio P.V.P."/>
            <person name="Veras J.F.C."/>
            <person name="Ramos J.N."/>
            <person name="Vieira V."/>
        </authorList>
    </citation>
    <scope>NUCLEOTIDE SEQUENCE [LARGE SCALE GENOMIC DNA]</scope>
    <source>
        <strain evidence="2 3">B190/17</strain>
    </source>
</reference>
<proteinExistence type="predicted"/>
<accession>A0ABW8I7Q2</accession>
<feature type="transmembrane region" description="Helical" evidence="1">
    <location>
        <begin position="12"/>
        <end position="31"/>
    </location>
</feature>
<evidence type="ECO:0000256" key="1">
    <source>
        <dbReference type="SAM" id="Phobius"/>
    </source>
</evidence>
<protein>
    <submittedName>
        <fullName evidence="2">Uncharacterized protein</fullName>
    </submittedName>
</protein>
<keyword evidence="3" id="KW-1185">Reference proteome</keyword>
<dbReference type="EMBL" id="JAUIYO010000002">
    <property type="protein sequence ID" value="MFK2825230.1"/>
    <property type="molecule type" value="Genomic_DNA"/>
</dbReference>
<keyword evidence="1" id="KW-1133">Transmembrane helix</keyword>
<sequence length="86" mass="9677">MEERKNKFAEVLTGFGWFLIVLALFVAPYLGTVTAGSNSIFNWGTAFVTWGFAIIFSLLLFGLAEVIEQLTRVNEKMEKNREVDGL</sequence>
<keyword evidence="1" id="KW-0812">Transmembrane</keyword>
<evidence type="ECO:0000313" key="3">
    <source>
        <dbReference type="Proteomes" id="UP001619911"/>
    </source>
</evidence>
<evidence type="ECO:0000313" key="2">
    <source>
        <dbReference type="EMBL" id="MFK2825230.1"/>
    </source>
</evidence>
<dbReference type="Proteomes" id="UP001619911">
    <property type="component" value="Unassembled WGS sequence"/>
</dbReference>
<name>A0ABW8I7Q2_9BACI</name>
<gene>
    <name evidence="2" type="ORF">QYG89_05965</name>
</gene>
<keyword evidence="1" id="KW-0472">Membrane</keyword>
<feature type="transmembrane region" description="Helical" evidence="1">
    <location>
        <begin position="43"/>
        <end position="67"/>
    </location>
</feature>